<feature type="domain" description="Chorismate-utilising enzyme C-terminal" evidence="6">
    <location>
        <begin position="102"/>
        <end position="363"/>
    </location>
</feature>
<comment type="caution">
    <text evidence="7">The sequence shown here is derived from an EMBL/GenBank/DDBJ whole genome shotgun (WGS) entry which is preliminary data.</text>
</comment>
<name>A0A2W5AYZ7_9CORY</name>
<organism evidence="7 8">
    <name type="scientific">Corynebacterium urealyticum</name>
    <dbReference type="NCBI Taxonomy" id="43771"/>
    <lineage>
        <taxon>Bacteria</taxon>
        <taxon>Bacillati</taxon>
        <taxon>Actinomycetota</taxon>
        <taxon>Actinomycetes</taxon>
        <taxon>Mycobacteriales</taxon>
        <taxon>Corynebacteriaceae</taxon>
        <taxon>Corynebacterium</taxon>
    </lineage>
</organism>
<evidence type="ECO:0000313" key="7">
    <source>
        <dbReference type="EMBL" id="PZO98596.1"/>
    </source>
</evidence>
<dbReference type="AlphaFoldDB" id="A0A2W5AYZ7"/>
<dbReference type="Gene3D" id="3.60.120.10">
    <property type="entry name" value="Anthranilate synthase"/>
    <property type="match status" value="1"/>
</dbReference>
<dbReference type="EC" id="5.4.4.2" evidence="3"/>
<dbReference type="InterPro" id="IPR005801">
    <property type="entry name" value="ADC_synthase"/>
</dbReference>
<dbReference type="PANTHER" id="PTHR42839">
    <property type="entry name" value="ISOCHORISMATE SYNTHASE ENTC"/>
    <property type="match status" value="1"/>
</dbReference>
<evidence type="ECO:0000259" key="6">
    <source>
        <dbReference type="Pfam" id="PF00425"/>
    </source>
</evidence>
<dbReference type="InterPro" id="IPR015890">
    <property type="entry name" value="Chorismate_C"/>
</dbReference>
<evidence type="ECO:0000313" key="8">
    <source>
        <dbReference type="Proteomes" id="UP000249451"/>
    </source>
</evidence>
<dbReference type="NCBIfam" id="TIGR00543">
    <property type="entry name" value="isochor_syn"/>
    <property type="match status" value="1"/>
</dbReference>
<evidence type="ECO:0000256" key="4">
    <source>
        <dbReference type="ARBA" id="ARBA00023235"/>
    </source>
</evidence>
<dbReference type="SUPFAM" id="SSF56322">
    <property type="entry name" value="ADC synthase"/>
    <property type="match status" value="1"/>
</dbReference>
<evidence type="ECO:0000256" key="5">
    <source>
        <dbReference type="ARBA" id="ARBA00041564"/>
    </source>
</evidence>
<evidence type="ECO:0000256" key="2">
    <source>
        <dbReference type="ARBA" id="ARBA00005297"/>
    </source>
</evidence>
<comment type="similarity">
    <text evidence="2">Belongs to the isochorismate synthase family.</text>
</comment>
<protein>
    <recommendedName>
        <fullName evidence="3">isochorismate synthase</fullName>
        <ecNumber evidence="3">5.4.4.2</ecNumber>
    </recommendedName>
    <alternativeName>
        <fullName evidence="5">Isochorismate mutase</fullName>
    </alternativeName>
</protein>
<comment type="catalytic activity">
    <reaction evidence="1">
        <text>chorismate = isochorismate</text>
        <dbReference type="Rhea" id="RHEA:18985"/>
        <dbReference type="ChEBI" id="CHEBI:29748"/>
        <dbReference type="ChEBI" id="CHEBI:29780"/>
        <dbReference type="EC" id="5.4.4.2"/>
    </reaction>
</comment>
<sequence length="380" mass="40984">MDSDKRPVTAPDFLLSRPHHSIRTQGRKATFPDPFEASTALREGTAELLVGAIPFNTGFRAALMEPEKVVTFDGPLEPPAYFRGREAAESLEAVEVTVATTKEEHQARVAAAIQTIRRTSLEKVVLARVADVYFADTIDPLLVAARFIDLSANRDGYAVDLSATGRKEDQGSMFVGSSPEMLVSRKGRTVRAFPLAGSAPRTGIAERDDATAEELRSSEKNLVEHALVVEHYRRILEPLCSELDIPAEPLIHETTEMIHLGTPIVGTLADAEYSALDLALMLHPTPAIGGTPTDEAVGIIESVEEPREFYAGAVGWCDASGDGEWMVAIRCACVEGDSARVWAGGGIVADSDPHEEAEETTAKLQTALRALNVPASMRNV</sequence>
<accession>A0A2W5AYZ7</accession>
<reference evidence="7 8" key="1">
    <citation type="submission" date="2017-11" db="EMBL/GenBank/DDBJ databases">
        <title>Infants hospitalized years apart are colonized by the same room-sourced microbial strains.</title>
        <authorList>
            <person name="Brooks B."/>
            <person name="Olm M.R."/>
            <person name="Firek B.A."/>
            <person name="Baker R."/>
            <person name="Thomas B.C."/>
            <person name="Morowitz M.J."/>
            <person name="Banfield J.F."/>
        </authorList>
    </citation>
    <scope>NUCLEOTIDE SEQUENCE [LARGE SCALE GENOMIC DNA]</scope>
    <source>
        <strain evidence="7">S2_012_000_R3_87</strain>
    </source>
</reference>
<proteinExistence type="inferred from homology"/>
<dbReference type="EMBL" id="QFNY01000273">
    <property type="protein sequence ID" value="PZO98596.1"/>
    <property type="molecule type" value="Genomic_DNA"/>
</dbReference>
<evidence type="ECO:0000256" key="3">
    <source>
        <dbReference type="ARBA" id="ARBA00012824"/>
    </source>
</evidence>
<dbReference type="PANTHER" id="PTHR42839:SF2">
    <property type="entry name" value="ISOCHORISMATE SYNTHASE ENTC"/>
    <property type="match status" value="1"/>
</dbReference>
<gene>
    <name evidence="7" type="ORF">DI609_10275</name>
</gene>
<dbReference type="GO" id="GO:0009697">
    <property type="term" value="P:salicylic acid biosynthetic process"/>
    <property type="evidence" value="ECO:0007669"/>
    <property type="project" value="TreeGrafter"/>
</dbReference>
<dbReference type="InterPro" id="IPR004561">
    <property type="entry name" value="IsoChor_synthase"/>
</dbReference>
<dbReference type="Proteomes" id="UP000249451">
    <property type="component" value="Unassembled WGS sequence"/>
</dbReference>
<evidence type="ECO:0000256" key="1">
    <source>
        <dbReference type="ARBA" id="ARBA00000799"/>
    </source>
</evidence>
<dbReference type="Pfam" id="PF00425">
    <property type="entry name" value="Chorismate_bind"/>
    <property type="match status" value="1"/>
</dbReference>
<dbReference type="GO" id="GO:0008909">
    <property type="term" value="F:isochorismate synthase activity"/>
    <property type="evidence" value="ECO:0007669"/>
    <property type="project" value="UniProtKB-EC"/>
</dbReference>
<keyword evidence="4" id="KW-0413">Isomerase</keyword>